<proteinExistence type="inferred from homology"/>
<evidence type="ECO:0000256" key="8">
    <source>
        <dbReference type="RuleBase" id="RU004432"/>
    </source>
</evidence>
<comment type="function">
    <text evidence="6">Part of a stress-induced multi-chaperone system, it is involved in the recovery of the cell from heat-induced damage, in cooperation with DnaK, DnaJ and GrpE. Acts before DnaK, in the processing of protein aggregates. Protein binding stimulates the ATPase activity; ATP hydrolysis unfolds the denatured protein aggregates, which probably helps expose new hydrophobic binding sites on the surface of ClpB-bound aggregates, contributing to the solubilization and refolding of denatured protein aggregates by DnaK.</text>
</comment>
<dbReference type="Pfam" id="PF17871">
    <property type="entry name" value="AAA_lid_9"/>
    <property type="match status" value="1"/>
</dbReference>
<accession>A0A3A3FSJ1</accession>
<keyword evidence="4 8" id="KW-0067">ATP-binding</keyword>
<dbReference type="SUPFAM" id="SSF52540">
    <property type="entry name" value="P-loop containing nucleoside triphosphate hydrolases"/>
    <property type="match status" value="2"/>
</dbReference>
<dbReference type="PANTHER" id="PTHR11638">
    <property type="entry name" value="ATP-DEPENDENT CLP PROTEASE"/>
    <property type="match status" value="1"/>
</dbReference>
<feature type="domain" description="Clp R" evidence="10">
    <location>
        <begin position="1"/>
        <end position="146"/>
    </location>
</feature>
<keyword evidence="12" id="KW-1185">Reference proteome</keyword>
<dbReference type="InterPro" id="IPR003959">
    <property type="entry name" value="ATPase_AAA_core"/>
</dbReference>
<dbReference type="GO" id="GO:0006508">
    <property type="term" value="P:proteolysis"/>
    <property type="evidence" value="ECO:0007669"/>
    <property type="project" value="UniProtKB-KW"/>
</dbReference>
<dbReference type="PROSITE" id="PS51903">
    <property type="entry name" value="CLP_R"/>
    <property type="match status" value="1"/>
</dbReference>
<dbReference type="Pfam" id="PF00004">
    <property type="entry name" value="AAA"/>
    <property type="match status" value="1"/>
</dbReference>
<dbReference type="RefSeq" id="WP_119769077.1">
    <property type="nucleotide sequence ID" value="NZ_QYUO01000001.1"/>
</dbReference>
<comment type="similarity">
    <text evidence="1 8">Belongs to the ClpA/ClpB family.</text>
</comment>
<dbReference type="GO" id="GO:0043335">
    <property type="term" value="P:protein unfolding"/>
    <property type="evidence" value="ECO:0007669"/>
    <property type="project" value="InterPro"/>
</dbReference>
<dbReference type="GO" id="GO:0008233">
    <property type="term" value="F:peptidase activity"/>
    <property type="evidence" value="ECO:0007669"/>
    <property type="project" value="UniProtKB-KW"/>
</dbReference>
<keyword evidence="11" id="KW-0378">Hydrolase</keyword>
<dbReference type="NCBIfam" id="TIGR02639">
    <property type="entry name" value="ClpA"/>
    <property type="match status" value="1"/>
</dbReference>
<organism evidence="11 12">
    <name type="scientific">Noviherbaspirillum saxi</name>
    <dbReference type="NCBI Taxonomy" id="2320863"/>
    <lineage>
        <taxon>Bacteria</taxon>
        <taxon>Pseudomonadati</taxon>
        <taxon>Pseudomonadota</taxon>
        <taxon>Betaproteobacteria</taxon>
        <taxon>Burkholderiales</taxon>
        <taxon>Oxalobacteraceae</taxon>
        <taxon>Noviherbaspirillum</taxon>
    </lineage>
</organism>
<dbReference type="Pfam" id="PF02861">
    <property type="entry name" value="Clp_N"/>
    <property type="match status" value="1"/>
</dbReference>
<dbReference type="FunFam" id="3.40.50.300:FF:000025">
    <property type="entry name" value="ATP-dependent Clp protease subunit"/>
    <property type="match status" value="1"/>
</dbReference>
<evidence type="ECO:0000256" key="4">
    <source>
        <dbReference type="ARBA" id="ARBA00022840"/>
    </source>
</evidence>
<dbReference type="InterPro" id="IPR028299">
    <property type="entry name" value="ClpA/B_CS2"/>
</dbReference>
<dbReference type="InterPro" id="IPR004176">
    <property type="entry name" value="Clp_R_N"/>
</dbReference>
<dbReference type="Pfam" id="PF07724">
    <property type="entry name" value="AAA_2"/>
    <property type="match status" value="1"/>
</dbReference>
<dbReference type="CDD" id="cd19499">
    <property type="entry name" value="RecA-like_ClpB_Hsp104-like"/>
    <property type="match status" value="1"/>
</dbReference>
<evidence type="ECO:0000256" key="5">
    <source>
        <dbReference type="ARBA" id="ARBA00023186"/>
    </source>
</evidence>
<dbReference type="InterPro" id="IPR036628">
    <property type="entry name" value="Clp_N_dom_sf"/>
</dbReference>
<feature type="region of interest" description="Disordered" evidence="9">
    <location>
        <begin position="746"/>
        <end position="766"/>
    </location>
</feature>
<dbReference type="GO" id="GO:0005524">
    <property type="term" value="F:ATP binding"/>
    <property type="evidence" value="ECO:0007669"/>
    <property type="project" value="UniProtKB-KW"/>
</dbReference>
<dbReference type="InterPro" id="IPR050130">
    <property type="entry name" value="ClpA_ClpB"/>
</dbReference>
<dbReference type="InterPro" id="IPR041546">
    <property type="entry name" value="ClpA/ClpB_AAA_lid"/>
</dbReference>
<evidence type="ECO:0000256" key="7">
    <source>
        <dbReference type="PROSITE-ProRule" id="PRU01251"/>
    </source>
</evidence>
<evidence type="ECO:0000256" key="3">
    <source>
        <dbReference type="ARBA" id="ARBA00022741"/>
    </source>
</evidence>
<protein>
    <submittedName>
        <fullName evidence="11">ATP-dependent Clp protease ATP-binding subunit ClpA</fullName>
    </submittedName>
</protein>
<name>A0A3A3FSJ1_9BURK</name>
<sequence length="766" mass="84450">MIAQELEVSLHMAFVEARQARHEFITVEHLLLALLDNPSAAEVLRACAVNIEDLRKTLTNFISDNTPTVPGASEVDTQPTLGFQRVIQRAIMHVQSASNGKKEVTGANVLVAIFGEKDSHAVYYLHQQGVTRLDVVNFISHGVRKDQQAESQKAPEGTEDAQAEGQQKESPLDQFTQNLNKLAAEGKIDPLIGRESEVERVIQTLCRRRKNNPLLVGEAGVGKTAIAEGLAWRVTQGDVPEVLQSAVVYSLDMGALLAGTKYRGDFEQRLKAVLKQLRENPNGILFIDEIHTIIGAGSASGGTLDASNLLKPALSSGQLKCIGATTYTEFRGVFEKDHALSRRFQKIDVNEPTVEQTVQILRGLKSRFEEHHGVKYSASALTSAAELAARFINDRHLPDKAIDVIDEAGAAQRILPKSKQKKTIGKPEIEDIISKIARIPPQSVNQDDRTKLQTIDRDLRNVVFGQDPAIEALGSAIKMARAGLGKTDKPIGAFLFSGPTGVGKTEVAKQLAFIMGIELIRFDMSEYMERHAVSRLIGAPPGYVGFDQGGLLTEAITKKPHAVLLLDEIEKAHPDIFNILLQVMDHGTLTDNNGRKADFRNVIIIMTTNAGAESLQKRSIGFTDKKEAGDEMADIKRMFTPEFRNRLDAIISFKALDEEIILRVVDKFLMQLEEQLHEKKVEAVFTESLRKFLAKKGFDPLMGARPMSRLIQDMIRKALADELLFGKLVTGGRVTVDMDENDQIKLDFTEGDASPPPAPEETLEVE</sequence>
<dbReference type="PRINTS" id="PR00300">
    <property type="entry name" value="CLPPROTEASEA"/>
</dbReference>
<dbReference type="InterPro" id="IPR018368">
    <property type="entry name" value="ClpA/B_CS1"/>
</dbReference>
<keyword evidence="2 7" id="KW-0677">Repeat</keyword>
<dbReference type="PANTHER" id="PTHR11638:SF111">
    <property type="entry name" value="ATP-DEPENDENT CLP PROTEASE ATP-BINDING SUBUNIT CLPA"/>
    <property type="match status" value="1"/>
</dbReference>
<reference evidence="12" key="1">
    <citation type="submission" date="2018-09" db="EMBL/GenBank/DDBJ databases">
        <authorList>
            <person name="Zhu H."/>
        </authorList>
    </citation>
    <scope>NUCLEOTIDE SEQUENCE [LARGE SCALE GENOMIC DNA]</scope>
    <source>
        <strain evidence="12">K1R23-30</strain>
    </source>
</reference>
<keyword evidence="11" id="KW-0645">Protease</keyword>
<keyword evidence="3 8" id="KW-0547">Nucleotide-binding</keyword>
<dbReference type="InterPro" id="IPR027417">
    <property type="entry name" value="P-loop_NTPase"/>
</dbReference>
<dbReference type="Gene3D" id="1.10.1780.10">
    <property type="entry name" value="Clp, N-terminal domain"/>
    <property type="match status" value="1"/>
</dbReference>
<dbReference type="InterPro" id="IPR003593">
    <property type="entry name" value="AAA+_ATPase"/>
</dbReference>
<dbReference type="GO" id="GO:0034605">
    <property type="term" value="P:cellular response to heat"/>
    <property type="evidence" value="ECO:0007669"/>
    <property type="project" value="TreeGrafter"/>
</dbReference>
<evidence type="ECO:0000313" key="12">
    <source>
        <dbReference type="Proteomes" id="UP000265955"/>
    </source>
</evidence>
<dbReference type="Gene3D" id="3.40.50.300">
    <property type="entry name" value="P-loop containing nucleotide triphosphate hydrolases"/>
    <property type="match status" value="2"/>
</dbReference>
<keyword evidence="5 8" id="KW-0143">Chaperone</keyword>
<dbReference type="InterPro" id="IPR019489">
    <property type="entry name" value="Clp_ATPase_C"/>
</dbReference>
<evidence type="ECO:0000256" key="2">
    <source>
        <dbReference type="ARBA" id="ARBA00022737"/>
    </source>
</evidence>
<feature type="region of interest" description="Disordered" evidence="9">
    <location>
        <begin position="144"/>
        <end position="172"/>
    </location>
</feature>
<dbReference type="InterPro" id="IPR001270">
    <property type="entry name" value="ClpA/B"/>
</dbReference>
<gene>
    <name evidence="11" type="primary">clpA</name>
    <name evidence="11" type="ORF">D3871_11875</name>
</gene>
<evidence type="ECO:0000259" key="10">
    <source>
        <dbReference type="PROSITE" id="PS51903"/>
    </source>
</evidence>
<dbReference type="InterPro" id="IPR013461">
    <property type="entry name" value="ClpA"/>
</dbReference>
<dbReference type="Pfam" id="PF10431">
    <property type="entry name" value="ClpB_D2-small"/>
    <property type="match status" value="1"/>
</dbReference>
<evidence type="ECO:0000256" key="9">
    <source>
        <dbReference type="SAM" id="MobiDB-lite"/>
    </source>
</evidence>
<dbReference type="PROSITE" id="PS00871">
    <property type="entry name" value="CLPAB_2"/>
    <property type="match status" value="1"/>
</dbReference>
<dbReference type="EMBL" id="QYUO01000001">
    <property type="protein sequence ID" value="RJF99132.1"/>
    <property type="molecule type" value="Genomic_DNA"/>
</dbReference>
<dbReference type="CDD" id="cd00009">
    <property type="entry name" value="AAA"/>
    <property type="match status" value="1"/>
</dbReference>
<dbReference type="GO" id="GO:0016887">
    <property type="term" value="F:ATP hydrolysis activity"/>
    <property type="evidence" value="ECO:0007669"/>
    <property type="project" value="InterPro"/>
</dbReference>
<comment type="caution">
    <text evidence="11">The sequence shown here is derived from an EMBL/GenBank/DDBJ whole genome shotgun (WGS) entry which is preliminary data.</text>
</comment>
<evidence type="ECO:0000313" key="11">
    <source>
        <dbReference type="EMBL" id="RJF99132.1"/>
    </source>
</evidence>
<dbReference type="Gene3D" id="1.10.8.60">
    <property type="match status" value="2"/>
</dbReference>
<dbReference type="PROSITE" id="PS00870">
    <property type="entry name" value="CLPAB_1"/>
    <property type="match status" value="1"/>
</dbReference>
<dbReference type="SMART" id="SM01086">
    <property type="entry name" value="ClpB_D2-small"/>
    <property type="match status" value="1"/>
</dbReference>
<dbReference type="OrthoDB" id="9803641at2"/>
<dbReference type="AlphaFoldDB" id="A0A3A3FSJ1"/>
<evidence type="ECO:0000256" key="1">
    <source>
        <dbReference type="ARBA" id="ARBA00008675"/>
    </source>
</evidence>
<dbReference type="SMART" id="SM00382">
    <property type="entry name" value="AAA"/>
    <property type="match status" value="2"/>
</dbReference>
<evidence type="ECO:0000256" key="6">
    <source>
        <dbReference type="ARBA" id="ARBA00025613"/>
    </source>
</evidence>
<dbReference type="GO" id="GO:0005737">
    <property type="term" value="C:cytoplasm"/>
    <property type="evidence" value="ECO:0007669"/>
    <property type="project" value="TreeGrafter"/>
</dbReference>
<dbReference type="Proteomes" id="UP000265955">
    <property type="component" value="Unassembled WGS sequence"/>
</dbReference>
<dbReference type="SUPFAM" id="SSF81923">
    <property type="entry name" value="Double Clp-N motif"/>
    <property type="match status" value="1"/>
</dbReference>